<feature type="domain" description="N-acetyltransferase" evidence="3">
    <location>
        <begin position="3"/>
        <end position="149"/>
    </location>
</feature>
<dbReference type="Proteomes" id="UP001250214">
    <property type="component" value="Unassembled WGS sequence"/>
</dbReference>
<name>A0ABU2H781_9ACTN</name>
<gene>
    <name evidence="4" type="ORF">RIF23_12770</name>
</gene>
<comment type="caution">
    <text evidence="4">The sequence shown here is derived from an EMBL/GenBank/DDBJ whole genome shotgun (WGS) entry which is preliminary data.</text>
</comment>
<dbReference type="PANTHER" id="PTHR43877">
    <property type="entry name" value="AMINOALKYLPHOSPHONATE N-ACETYLTRANSFERASE-RELATED-RELATED"/>
    <property type="match status" value="1"/>
</dbReference>
<evidence type="ECO:0000259" key="3">
    <source>
        <dbReference type="PROSITE" id="PS51186"/>
    </source>
</evidence>
<dbReference type="RefSeq" id="WP_310912708.1">
    <property type="nucleotide sequence ID" value="NZ_JAVLVT010000005.1"/>
</dbReference>
<keyword evidence="5" id="KW-1185">Reference proteome</keyword>
<dbReference type="CDD" id="cd04301">
    <property type="entry name" value="NAT_SF"/>
    <property type="match status" value="1"/>
</dbReference>
<keyword evidence="2" id="KW-0012">Acyltransferase</keyword>
<evidence type="ECO:0000313" key="5">
    <source>
        <dbReference type="Proteomes" id="UP001250214"/>
    </source>
</evidence>
<dbReference type="Pfam" id="PF00583">
    <property type="entry name" value="Acetyltransf_1"/>
    <property type="match status" value="1"/>
</dbReference>
<dbReference type="SUPFAM" id="SSF55729">
    <property type="entry name" value="Acyl-CoA N-acyltransferases (Nat)"/>
    <property type="match status" value="1"/>
</dbReference>
<dbReference type="PIRSF" id="PIRSF037663">
    <property type="entry name" value="Acetyltransf_GNAT_prd"/>
    <property type="match status" value="1"/>
</dbReference>
<proteinExistence type="predicted"/>
<dbReference type="InterPro" id="IPR017255">
    <property type="entry name" value="AcTrfase_GNAT_prd"/>
</dbReference>
<dbReference type="Gene3D" id="3.40.630.30">
    <property type="match status" value="1"/>
</dbReference>
<dbReference type="InterPro" id="IPR000182">
    <property type="entry name" value="GNAT_dom"/>
</dbReference>
<sequence>MATEIRTADPLDYERIAAVLDAWWGRDVGSILPRLFLDHFWPTSFVAESAGNLSGFLVGFLSPADSELAYVHAVAVAPDARSHGLARELYSRFLTHARAAGRTRVQAITVPHNHASIAFHEALGFEVSGPVPDYNGPGRDRVVFERRIPHVEAGNR</sequence>
<organism evidence="4 5">
    <name type="scientific">Lipingzhangella rawalii</name>
    <dbReference type="NCBI Taxonomy" id="2055835"/>
    <lineage>
        <taxon>Bacteria</taxon>
        <taxon>Bacillati</taxon>
        <taxon>Actinomycetota</taxon>
        <taxon>Actinomycetes</taxon>
        <taxon>Streptosporangiales</taxon>
        <taxon>Nocardiopsidaceae</taxon>
        <taxon>Lipingzhangella</taxon>
    </lineage>
</organism>
<protein>
    <submittedName>
        <fullName evidence="4">GNAT family N-acetyltransferase</fullName>
    </submittedName>
</protein>
<dbReference type="InterPro" id="IPR016181">
    <property type="entry name" value="Acyl_CoA_acyltransferase"/>
</dbReference>
<evidence type="ECO:0000256" key="1">
    <source>
        <dbReference type="ARBA" id="ARBA00022679"/>
    </source>
</evidence>
<dbReference type="EMBL" id="JAVLVT010000005">
    <property type="protein sequence ID" value="MDS1271168.1"/>
    <property type="molecule type" value="Genomic_DNA"/>
</dbReference>
<accession>A0ABU2H781</accession>
<evidence type="ECO:0000256" key="2">
    <source>
        <dbReference type="ARBA" id="ARBA00023315"/>
    </source>
</evidence>
<evidence type="ECO:0000313" key="4">
    <source>
        <dbReference type="EMBL" id="MDS1271168.1"/>
    </source>
</evidence>
<dbReference type="InterPro" id="IPR050832">
    <property type="entry name" value="Bact_Acetyltransf"/>
</dbReference>
<reference evidence="5" key="1">
    <citation type="submission" date="2023-07" db="EMBL/GenBank/DDBJ databases">
        <title>Novel species in the genus Lipingzhangella isolated from Sambhar Salt Lake.</title>
        <authorList>
            <person name="Jiya N."/>
            <person name="Kajale S."/>
            <person name="Sharma A."/>
        </authorList>
    </citation>
    <scope>NUCLEOTIDE SEQUENCE [LARGE SCALE GENOMIC DNA]</scope>
    <source>
        <strain evidence="5">LS1_29</strain>
    </source>
</reference>
<dbReference type="PROSITE" id="PS51186">
    <property type="entry name" value="GNAT"/>
    <property type="match status" value="1"/>
</dbReference>
<keyword evidence="1" id="KW-0808">Transferase</keyword>